<name>A0A9D9GXW0_9BACT</name>
<sequence>MERKTDVGEYNAAQLERMLFFYPWYSYARVKMMEKLAEADVESAEQKLRESAAYYPDLGRLFAVFAECSVKESENVIDFEAISSVAKEADQTKYVIVGADYFSPEDLRSAEEELDNVRMEPVKVVEDAGEVPSAADSDISDFYTETLARIYAGQGYYDEAIKVYAKLILLYPEKSAYFAALADEIKSKKS</sequence>
<reference evidence="1" key="1">
    <citation type="submission" date="2020-10" db="EMBL/GenBank/DDBJ databases">
        <authorList>
            <person name="Gilroy R."/>
        </authorList>
    </citation>
    <scope>NUCLEOTIDE SEQUENCE</scope>
    <source>
        <strain evidence="1">15467</strain>
    </source>
</reference>
<evidence type="ECO:0008006" key="3">
    <source>
        <dbReference type="Google" id="ProtNLM"/>
    </source>
</evidence>
<dbReference type="InterPro" id="IPR011990">
    <property type="entry name" value="TPR-like_helical_dom_sf"/>
</dbReference>
<evidence type="ECO:0000313" key="2">
    <source>
        <dbReference type="Proteomes" id="UP000823635"/>
    </source>
</evidence>
<dbReference type="Proteomes" id="UP000823635">
    <property type="component" value="Unassembled WGS sequence"/>
</dbReference>
<dbReference type="Gene3D" id="1.25.40.10">
    <property type="entry name" value="Tetratricopeptide repeat domain"/>
    <property type="match status" value="1"/>
</dbReference>
<protein>
    <recommendedName>
        <fullName evidence="3">Tetratricopeptide repeat protein</fullName>
    </recommendedName>
</protein>
<proteinExistence type="predicted"/>
<reference evidence="1" key="2">
    <citation type="journal article" date="2021" name="PeerJ">
        <title>Extensive microbial diversity within the chicken gut microbiome revealed by metagenomics and culture.</title>
        <authorList>
            <person name="Gilroy R."/>
            <person name="Ravi A."/>
            <person name="Getino M."/>
            <person name="Pursley I."/>
            <person name="Horton D.L."/>
            <person name="Alikhan N.F."/>
            <person name="Baker D."/>
            <person name="Gharbi K."/>
            <person name="Hall N."/>
            <person name="Watson M."/>
            <person name="Adriaenssens E.M."/>
            <person name="Foster-Nyarko E."/>
            <person name="Jarju S."/>
            <person name="Secka A."/>
            <person name="Antonio M."/>
            <person name="Oren A."/>
            <person name="Chaudhuri R.R."/>
            <person name="La Ragione R."/>
            <person name="Hildebrand F."/>
            <person name="Pallen M.J."/>
        </authorList>
    </citation>
    <scope>NUCLEOTIDE SEQUENCE</scope>
    <source>
        <strain evidence="1">15467</strain>
    </source>
</reference>
<dbReference type="EMBL" id="JADINB010000062">
    <property type="protein sequence ID" value="MBO8428809.1"/>
    <property type="molecule type" value="Genomic_DNA"/>
</dbReference>
<accession>A0A9D9GXW0</accession>
<comment type="caution">
    <text evidence="1">The sequence shown here is derived from an EMBL/GenBank/DDBJ whole genome shotgun (WGS) entry which is preliminary data.</text>
</comment>
<organism evidence="1 2">
    <name type="scientific">Candidatus Egerieousia excrementavium</name>
    <dbReference type="NCBI Taxonomy" id="2840778"/>
    <lineage>
        <taxon>Bacteria</taxon>
        <taxon>Pseudomonadati</taxon>
        <taxon>Bacteroidota</taxon>
        <taxon>Bacteroidia</taxon>
        <taxon>Bacteroidales</taxon>
        <taxon>Candidatus Egerieousia</taxon>
    </lineage>
</organism>
<evidence type="ECO:0000313" key="1">
    <source>
        <dbReference type="EMBL" id="MBO8428809.1"/>
    </source>
</evidence>
<gene>
    <name evidence="1" type="ORF">IAC68_02605</name>
</gene>
<dbReference type="AlphaFoldDB" id="A0A9D9GXW0"/>